<name>A0A0F7FI05_9CREN</name>
<protein>
    <submittedName>
        <fullName evidence="1">Uncharacterized protein</fullName>
    </submittedName>
</protein>
<evidence type="ECO:0000313" key="2">
    <source>
        <dbReference type="Proteomes" id="UP000067434"/>
    </source>
</evidence>
<dbReference type="AlphaFoldDB" id="A0A0F7FI05"/>
<dbReference type="KEGG" id="thf:MA03_06340"/>
<evidence type="ECO:0000313" key="1">
    <source>
        <dbReference type="EMBL" id="AKG38943.1"/>
    </source>
</evidence>
<accession>A0A0F7FI05</accession>
<proteinExistence type="predicted"/>
<organism evidence="1 2">
    <name type="scientific">Infirmifilum uzonense</name>
    <dbReference type="NCBI Taxonomy" id="1550241"/>
    <lineage>
        <taxon>Archaea</taxon>
        <taxon>Thermoproteota</taxon>
        <taxon>Thermoprotei</taxon>
        <taxon>Thermofilales</taxon>
        <taxon>Thermofilaceae</taxon>
        <taxon>Infirmifilum</taxon>
    </lineage>
</organism>
<dbReference type="HOGENOM" id="CLU_2461948_0_0_2"/>
<reference evidence="1 2" key="1">
    <citation type="journal article" date="2015" name="Stand. Genomic Sci.">
        <title>Complete genome sequence of and proposal of Thermofilum uzonense sp. nov. a novel hyperthermophilic crenarchaeon and emended description of the genus Thermofilum.</title>
        <authorList>
            <person name="Toshchakov S.V."/>
            <person name="Korzhenkov A.A."/>
            <person name="Samarov N.I."/>
            <person name="Mazunin I.O."/>
            <person name="Mozhey O.I."/>
            <person name="Shmyr I.S."/>
            <person name="Derbikova K.S."/>
            <person name="Taranov E.A."/>
            <person name="Dominova I.N."/>
            <person name="Bonch-Osmolovskaya E.A."/>
            <person name="Patrushev M.V."/>
            <person name="Podosokorskaya O.A."/>
            <person name="Kublanov I.V."/>
        </authorList>
    </citation>
    <scope>NUCLEOTIDE SEQUENCE [LARGE SCALE GENOMIC DNA]</scope>
    <source>
        <strain evidence="1 2">1807-2</strain>
    </source>
</reference>
<dbReference type="OrthoDB" id="380314at2157"/>
<keyword evidence="2" id="KW-1185">Reference proteome</keyword>
<sequence>MRTLSAAIIAIVVLLTLTRVSSHEVKTLTYNFIQARNTATIAAYVMLYASCDDVDEIMRSVNATAPLPDYPVGNIIVWCGEEPRVISFSWKR</sequence>
<gene>
    <name evidence="1" type="ORF">MA03_06340</name>
</gene>
<dbReference type="PATRIC" id="fig|1550241.5.peg.1317"/>
<dbReference type="RefSeq" id="WP_052884456.1">
    <property type="nucleotide sequence ID" value="NZ_CP009961.1"/>
</dbReference>
<dbReference type="Proteomes" id="UP000067434">
    <property type="component" value="Chromosome"/>
</dbReference>
<dbReference type="GeneID" id="25401833"/>
<dbReference type="EMBL" id="CP009961">
    <property type="protein sequence ID" value="AKG38943.1"/>
    <property type="molecule type" value="Genomic_DNA"/>
</dbReference>
<dbReference type="STRING" id="1550241.MA03_06340"/>